<dbReference type="Gene3D" id="3.30.559.10">
    <property type="entry name" value="Chloramphenicol acetyltransferase-like domain"/>
    <property type="match status" value="1"/>
</dbReference>
<sequence length="120" mass="13819">LTNDGVPVEFEERPHESTSSVVLDYHVIQNDLSGLLNSPHQRSALDFKVPLLRLKIVSFRNETTLGISWNHTLGDATMFFRFTHALSQFYQGLHLVYPPPTFEKHVFPEPEECTIEELRP</sequence>
<gene>
    <name evidence="1" type="ORF">BJ212DRAFT_1219098</name>
</gene>
<evidence type="ECO:0000313" key="1">
    <source>
        <dbReference type="EMBL" id="KAG1812420.1"/>
    </source>
</evidence>
<organism evidence="1 2">
    <name type="scientific">Suillus subaureus</name>
    <dbReference type="NCBI Taxonomy" id="48587"/>
    <lineage>
        <taxon>Eukaryota</taxon>
        <taxon>Fungi</taxon>
        <taxon>Dikarya</taxon>
        <taxon>Basidiomycota</taxon>
        <taxon>Agaricomycotina</taxon>
        <taxon>Agaricomycetes</taxon>
        <taxon>Agaricomycetidae</taxon>
        <taxon>Boletales</taxon>
        <taxon>Suillineae</taxon>
        <taxon>Suillaceae</taxon>
        <taxon>Suillus</taxon>
    </lineage>
</organism>
<name>A0A9P7E722_9AGAM</name>
<dbReference type="RefSeq" id="XP_041190565.1">
    <property type="nucleotide sequence ID" value="XM_041329347.1"/>
</dbReference>
<feature type="non-terminal residue" evidence="1">
    <location>
        <position position="1"/>
    </location>
</feature>
<keyword evidence="2" id="KW-1185">Reference proteome</keyword>
<reference evidence="1" key="1">
    <citation type="journal article" date="2020" name="New Phytol.">
        <title>Comparative genomics reveals dynamic genome evolution in host specialist ectomycorrhizal fungi.</title>
        <authorList>
            <person name="Lofgren L.A."/>
            <person name="Nguyen N.H."/>
            <person name="Vilgalys R."/>
            <person name="Ruytinx J."/>
            <person name="Liao H.L."/>
            <person name="Branco S."/>
            <person name="Kuo A."/>
            <person name="LaButti K."/>
            <person name="Lipzen A."/>
            <person name="Andreopoulos W."/>
            <person name="Pangilinan J."/>
            <person name="Riley R."/>
            <person name="Hundley H."/>
            <person name="Na H."/>
            <person name="Barry K."/>
            <person name="Grigoriev I.V."/>
            <person name="Stajich J.E."/>
            <person name="Kennedy P.G."/>
        </authorList>
    </citation>
    <scope>NUCLEOTIDE SEQUENCE</scope>
    <source>
        <strain evidence="1">MN1</strain>
    </source>
</reference>
<comment type="caution">
    <text evidence="1">The sequence shown here is derived from an EMBL/GenBank/DDBJ whole genome shotgun (WGS) entry which is preliminary data.</text>
</comment>
<proteinExistence type="predicted"/>
<dbReference type="EMBL" id="JABBWG010000026">
    <property type="protein sequence ID" value="KAG1812420.1"/>
    <property type="molecule type" value="Genomic_DNA"/>
</dbReference>
<feature type="non-terminal residue" evidence="1">
    <location>
        <position position="120"/>
    </location>
</feature>
<dbReference type="GeneID" id="64623364"/>
<accession>A0A9P7E722</accession>
<evidence type="ECO:0000313" key="2">
    <source>
        <dbReference type="Proteomes" id="UP000807769"/>
    </source>
</evidence>
<dbReference type="InterPro" id="IPR023213">
    <property type="entry name" value="CAT-like_dom_sf"/>
</dbReference>
<dbReference type="Proteomes" id="UP000807769">
    <property type="component" value="Unassembled WGS sequence"/>
</dbReference>
<dbReference type="OrthoDB" id="1862401at2759"/>
<protein>
    <submittedName>
        <fullName evidence="1">Uncharacterized protein</fullName>
    </submittedName>
</protein>
<dbReference type="AlphaFoldDB" id="A0A9P7E722"/>